<accession>A0A160DVG9</accession>
<protein>
    <submittedName>
        <fullName evidence="2">ABC transporter, permease protein</fullName>
    </submittedName>
</protein>
<dbReference type="EMBL" id="CP015249">
    <property type="protein sequence ID" value="ANB18548.1"/>
    <property type="molecule type" value="Genomic_DNA"/>
</dbReference>
<dbReference type="STRING" id="1300342.I596_2545"/>
<dbReference type="KEGG" id="dko:I596_2545"/>
<proteinExistence type="predicted"/>
<sequence>MNTFSWLLKREYWEHRGGFFWTPFWITATILIFTLLGILWAEIHGSRMGVNIGVSLDSIAQMVASGQIENAGKALDVAYLSFAMVPCIALFFVLFFYLLGALYDDRRDRSVLFWKSLPVGDAATVLSKVVSAMLVAPLLALLVSTAAYALFLVLMSIWVSFHGVNPFTLLAASHPFSMFGRMLLTIPADAAWALPTIGWLLFWSAFVRSKPFLWAVILPVLAFIANSWMGALGLPNIDRSVMLNDVLARLLFGIVPGSWLSEGGFGWINRNASMLQNGVLLESLAPARVYALFGTARMWIGVVVGAVLIAAAIWLRGRRIETAA</sequence>
<keyword evidence="1" id="KW-0472">Membrane</keyword>
<dbReference type="PATRIC" id="fig|1300342.3.peg.2481"/>
<dbReference type="OrthoDB" id="118685at2"/>
<organism evidence="2 3">
    <name type="scientific">Dokdonella koreensis DS-123</name>
    <dbReference type="NCBI Taxonomy" id="1300342"/>
    <lineage>
        <taxon>Bacteria</taxon>
        <taxon>Pseudomonadati</taxon>
        <taxon>Pseudomonadota</taxon>
        <taxon>Gammaproteobacteria</taxon>
        <taxon>Lysobacterales</taxon>
        <taxon>Rhodanobacteraceae</taxon>
        <taxon>Dokdonella</taxon>
    </lineage>
</organism>
<gene>
    <name evidence="2" type="ORF">I596_2545</name>
</gene>
<reference evidence="2 3" key="1">
    <citation type="submission" date="2016-04" db="EMBL/GenBank/DDBJ databases">
        <title>Complete genome sequence of Dokdonella koreensis DS-123T.</title>
        <authorList>
            <person name="Kim J.F."/>
            <person name="Lee H."/>
            <person name="Kwak M.-J."/>
        </authorList>
    </citation>
    <scope>NUCLEOTIDE SEQUENCE [LARGE SCALE GENOMIC DNA]</scope>
    <source>
        <strain evidence="2 3">DS-123</strain>
    </source>
</reference>
<dbReference type="Proteomes" id="UP000076830">
    <property type="component" value="Chromosome"/>
</dbReference>
<feature type="transmembrane region" description="Helical" evidence="1">
    <location>
        <begin position="20"/>
        <end position="41"/>
    </location>
</feature>
<feature type="transmembrane region" description="Helical" evidence="1">
    <location>
        <begin position="77"/>
        <end position="103"/>
    </location>
</feature>
<evidence type="ECO:0000256" key="1">
    <source>
        <dbReference type="SAM" id="Phobius"/>
    </source>
</evidence>
<evidence type="ECO:0000313" key="3">
    <source>
        <dbReference type="Proteomes" id="UP000076830"/>
    </source>
</evidence>
<dbReference type="AlphaFoldDB" id="A0A160DVG9"/>
<feature type="transmembrane region" description="Helical" evidence="1">
    <location>
        <begin position="182"/>
        <end position="206"/>
    </location>
</feature>
<keyword evidence="3" id="KW-1185">Reference proteome</keyword>
<feature type="transmembrane region" description="Helical" evidence="1">
    <location>
        <begin position="212"/>
        <end position="234"/>
    </location>
</feature>
<feature type="transmembrane region" description="Helical" evidence="1">
    <location>
        <begin position="134"/>
        <end position="161"/>
    </location>
</feature>
<keyword evidence="1" id="KW-0812">Transmembrane</keyword>
<name>A0A160DVG9_9GAMM</name>
<feature type="transmembrane region" description="Helical" evidence="1">
    <location>
        <begin position="289"/>
        <end position="315"/>
    </location>
</feature>
<dbReference type="RefSeq" id="WP_067648139.1">
    <property type="nucleotide sequence ID" value="NZ_CP015249.1"/>
</dbReference>
<keyword evidence="1" id="KW-1133">Transmembrane helix</keyword>
<evidence type="ECO:0000313" key="2">
    <source>
        <dbReference type="EMBL" id="ANB18548.1"/>
    </source>
</evidence>